<evidence type="ECO:0000259" key="8">
    <source>
        <dbReference type="Pfam" id="PF08439"/>
    </source>
</evidence>
<comment type="similarity">
    <text evidence="6">Belongs to the peptidase M3B family.</text>
</comment>
<evidence type="ECO:0000313" key="10">
    <source>
        <dbReference type="Proteomes" id="UP001208017"/>
    </source>
</evidence>
<dbReference type="Pfam" id="PF01432">
    <property type="entry name" value="Peptidase_M3"/>
    <property type="match status" value="1"/>
</dbReference>
<dbReference type="Pfam" id="PF08439">
    <property type="entry name" value="Peptidase_M3_N"/>
    <property type="match status" value="1"/>
</dbReference>
<evidence type="ECO:0000256" key="4">
    <source>
        <dbReference type="ARBA" id="ARBA00022833"/>
    </source>
</evidence>
<name>A0ABT3X1X1_9BACL</name>
<evidence type="ECO:0000256" key="1">
    <source>
        <dbReference type="ARBA" id="ARBA00022670"/>
    </source>
</evidence>
<comment type="caution">
    <text evidence="9">The sequence shown here is derived from an EMBL/GenBank/DDBJ whole genome shotgun (WGS) entry which is preliminary data.</text>
</comment>
<feature type="domain" description="Oligopeptidase F N-terminal" evidence="8">
    <location>
        <begin position="114"/>
        <end position="183"/>
    </location>
</feature>
<gene>
    <name evidence="9" type="primary">pepF</name>
    <name evidence="9" type="ORF">OS242_07375</name>
</gene>
<dbReference type="Gene3D" id="1.20.140.70">
    <property type="entry name" value="Oligopeptidase f, N-terminal domain"/>
    <property type="match status" value="1"/>
</dbReference>
<dbReference type="InterPro" id="IPR042088">
    <property type="entry name" value="OligoPept_F_C"/>
</dbReference>
<evidence type="ECO:0000256" key="2">
    <source>
        <dbReference type="ARBA" id="ARBA00022723"/>
    </source>
</evidence>
<keyword evidence="1 6" id="KW-0645">Protease</keyword>
<proteinExistence type="inferred from homology"/>
<protein>
    <recommendedName>
        <fullName evidence="6">Oligopeptidase F</fullName>
        <ecNumber evidence="6">3.4.24.-</ecNumber>
    </recommendedName>
</protein>
<organism evidence="9 10">
    <name type="scientific">Tumebacillus lacus</name>
    <dbReference type="NCBI Taxonomy" id="2995335"/>
    <lineage>
        <taxon>Bacteria</taxon>
        <taxon>Bacillati</taxon>
        <taxon>Bacillota</taxon>
        <taxon>Bacilli</taxon>
        <taxon>Bacillales</taxon>
        <taxon>Alicyclobacillaceae</taxon>
        <taxon>Tumebacillus</taxon>
    </lineage>
</organism>
<dbReference type="EC" id="3.4.24.-" evidence="6"/>
<dbReference type="SUPFAM" id="SSF55486">
    <property type="entry name" value="Metalloproteases ('zincins'), catalytic domain"/>
    <property type="match status" value="1"/>
</dbReference>
<evidence type="ECO:0000259" key="7">
    <source>
        <dbReference type="Pfam" id="PF01432"/>
    </source>
</evidence>
<dbReference type="NCBIfam" id="TIGR00181">
    <property type="entry name" value="pepF"/>
    <property type="match status" value="1"/>
</dbReference>
<evidence type="ECO:0000256" key="6">
    <source>
        <dbReference type="RuleBase" id="RU368091"/>
    </source>
</evidence>
<evidence type="ECO:0000256" key="5">
    <source>
        <dbReference type="ARBA" id="ARBA00023049"/>
    </source>
</evidence>
<dbReference type="Proteomes" id="UP001208017">
    <property type="component" value="Unassembled WGS sequence"/>
</dbReference>
<sequence length="600" mass="68530">MTAIKKRSEIETAYQWNLGTMYQSNEEWERDYQKAQEMFPQVEAFKGRLGESSATLLAALRLQDEIAQVLENVYVYANMNSHTDTANSANQALADRSNTLMAKAMSSLSFYKPEILELPAETLEQFLKENEDLRVYGTFLQRLMDEKEHVLSPELEDLLARTSELADAPDTIFSMLTNADLEFGTVEDSQGNEHAVSEGMYRLLLENRDRVLRENAFKRLFGTYGKFRNTLSAAYSANVKKDVFYAQAKKYNSSLEMSLFPDNVPTDVYNNLIAAVHENLDTMHRYVALRKKVLKVDDLHYYDLFVPMVENVEMSVTYEEAKEKSLTALAPLGDEYVSVVKRSFDENWIDVYPNQGKRSGAYSWGSYSSSPFILMNYNDSLDSLFTLVHELGHSVHSYYSHKDQPYVYGNYTIFVAEVASTLNENLLLEKLLAETTDKQQRMYLLNHSLDQFRSTMFRQTMFAEFEKICHATIEEGGALTADVLREIYGDLNKKYYGPDLVIDDELHNEWSRIPHFYNSFYVYKYATGFAAAIALGRQIMGEGAPAVERYLNFLSGGSSKDPLDLLKGAGVDMSSPQPIHDALQVFKERLAELEQLMLEA</sequence>
<keyword evidence="3 6" id="KW-0378">Hydrolase</keyword>
<dbReference type="EMBL" id="JAPMLT010000003">
    <property type="protein sequence ID" value="MCX7569782.1"/>
    <property type="molecule type" value="Genomic_DNA"/>
</dbReference>
<comment type="cofactor">
    <cofactor evidence="6">
        <name>Zn(2+)</name>
        <dbReference type="ChEBI" id="CHEBI:29105"/>
    </cofactor>
    <text evidence="6">Binds 1 zinc ion.</text>
</comment>
<comment type="function">
    <text evidence="6">Has oligopeptidase activity and degrades a variety of small bioactive peptides.</text>
</comment>
<dbReference type="InterPro" id="IPR045090">
    <property type="entry name" value="Pept_M3A_M3B"/>
</dbReference>
<dbReference type="PANTHER" id="PTHR11804">
    <property type="entry name" value="PROTEASE M3 THIMET OLIGOPEPTIDASE-RELATED"/>
    <property type="match status" value="1"/>
</dbReference>
<dbReference type="InterPro" id="IPR001567">
    <property type="entry name" value="Pept_M3A_M3B_dom"/>
</dbReference>
<dbReference type="PANTHER" id="PTHR11804:SF84">
    <property type="entry name" value="SACCHAROLYSIN"/>
    <property type="match status" value="1"/>
</dbReference>
<dbReference type="CDD" id="cd09608">
    <property type="entry name" value="M3B_PepF"/>
    <property type="match status" value="1"/>
</dbReference>
<dbReference type="Gene3D" id="1.10.287.830">
    <property type="entry name" value="putative peptidase helix hairpin domain like"/>
    <property type="match status" value="1"/>
</dbReference>
<keyword evidence="4 6" id="KW-0862">Zinc</keyword>
<accession>A0ABT3X1X1</accession>
<feature type="domain" description="Peptidase M3A/M3B catalytic" evidence="7">
    <location>
        <begin position="203"/>
        <end position="584"/>
    </location>
</feature>
<evidence type="ECO:0000256" key="3">
    <source>
        <dbReference type="ARBA" id="ARBA00022801"/>
    </source>
</evidence>
<dbReference type="Gene3D" id="1.10.1370.20">
    <property type="entry name" value="Oligoendopeptidase f, C-terminal domain"/>
    <property type="match status" value="1"/>
</dbReference>
<keyword evidence="10" id="KW-1185">Reference proteome</keyword>
<dbReference type="RefSeq" id="WP_267151035.1">
    <property type="nucleotide sequence ID" value="NZ_JAPMLT010000003.1"/>
</dbReference>
<dbReference type="InterPro" id="IPR013647">
    <property type="entry name" value="OligopepF_N_dom"/>
</dbReference>
<keyword evidence="5 6" id="KW-0482">Metalloprotease</keyword>
<reference evidence="9 10" key="1">
    <citation type="submission" date="2022-11" db="EMBL/GenBank/DDBJ databases">
        <title>Study of microbial diversity in lake waters.</title>
        <authorList>
            <person name="Zhang J."/>
        </authorList>
    </citation>
    <scope>NUCLEOTIDE SEQUENCE [LARGE SCALE GENOMIC DNA]</scope>
    <source>
        <strain evidence="9 10">DT12</strain>
    </source>
</reference>
<keyword evidence="2 6" id="KW-0479">Metal-binding</keyword>
<dbReference type="InterPro" id="IPR004438">
    <property type="entry name" value="Peptidase_M3B"/>
</dbReference>
<evidence type="ECO:0000313" key="9">
    <source>
        <dbReference type="EMBL" id="MCX7569782.1"/>
    </source>
</evidence>